<protein>
    <submittedName>
        <fullName evidence="2">DUF47 family protein</fullName>
    </submittedName>
</protein>
<dbReference type="Pfam" id="PF01865">
    <property type="entry name" value="PhoU_div"/>
    <property type="match status" value="1"/>
</dbReference>
<dbReference type="AlphaFoldDB" id="A0A9D1SRD1"/>
<dbReference type="InterPro" id="IPR052912">
    <property type="entry name" value="UPF0111_domain"/>
</dbReference>
<dbReference type="PANTHER" id="PTHR37298:SF1">
    <property type="entry name" value="UPF0111 PROTEIN YKAA"/>
    <property type="match status" value="1"/>
</dbReference>
<gene>
    <name evidence="2" type="ORF">IAD26_05660</name>
</gene>
<evidence type="ECO:0000313" key="2">
    <source>
        <dbReference type="EMBL" id="HIU92605.1"/>
    </source>
</evidence>
<evidence type="ECO:0000313" key="3">
    <source>
        <dbReference type="Proteomes" id="UP000886748"/>
    </source>
</evidence>
<dbReference type="InterPro" id="IPR038078">
    <property type="entry name" value="PhoU-like_sf"/>
</dbReference>
<dbReference type="Gene3D" id="1.20.58.220">
    <property type="entry name" value="Phosphate transport system protein phou homolog 2, domain 2"/>
    <property type="match status" value="1"/>
</dbReference>
<accession>A0A9D1SRD1</accession>
<proteinExistence type="inferred from homology"/>
<reference evidence="2" key="2">
    <citation type="journal article" date="2021" name="PeerJ">
        <title>Extensive microbial diversity within the chicken gut microbiome revealed by metagenomics and culture.</title>
        <authorList>
            <person name="Gilroy R."/>
            <person name="Ravi A."/>
            <person name="Getino M."/>
            <person name="Pursley I."/>
            <person name="Horton D.L."/>
            <person name="Alikhan N.F."/>
            <person name="Baker D."/>
            <person name="Gharbi K."/>
            <person name="Hall N."/>
            <person name="Watson M."/>
            <person name="Adriaenssens E.M."/>
            <person name="Foster-Nyarko E."/>
            <person name="Jarju S."/>
            <person name="Secka A."/>
            <person name="Antonio M."/>
            <person name="Oren A."/>
            <person name="Chaudhuri R.R."/>
            <person name="La Ragione R."/>
            <person name="Hildebrand F."/>
            <person name="Pallen M.J."/>
        </authorList>
    </citation>
    <scope>NUCLEOTIDE SEQUENCE</scope>
    <source>
        <strain evidence="2">CHK154-7741</strain>
    </source>
</reference>
<dbReference type="PANTHER" id="PTHR37298">
    <property type="entry name" value="UPF0111 PROTEIN YKAA"/>
    <property type="match status" value="1"/>
</dbReference>
<organism evidence="2 3">
    <name type="scientific">Candidatus Limenecus avicola</name>
    <dbReference type="NCBI Taxonomy" id="2840847"/>
    <lineage>
        <taxon>Bacteria</taxon>
        <taxon>Bacillati</taxon>
        <taxon>Bacillota</taxon>
        <taxon>Clostridia</taxon>
        <taxon>Eubacteriales</taxon>
        <taxon>Clostridiaceae</taxon>
        <taxon>Clostridiaceae incertae sedis</taxon>
        <taxon>Candidatus Limenecus</taxon>
    </lineage>
</organism>
<comment type="similarity">
    <text evidence="1">Belongs to the UPF0111 family.</text>
</comment>
<name>A0A9D1SRD1_9CLOT</name>
<reference evidence="2" key="1">
    <citation type="submission" date="2020-10" db="EMBL/GenBank/DDBJ databases">
        <authorList>
            <person name="Gilroy R."/>
        </authorList>
    </citation>
    <scope>NUCLEOTIDE SEQUENCE</scope>
    <source>
        <strain evidence="2">CHK154-7741</strain>
    </source>
</reference>
<dbReference type="InterPro" id="IPR018445">
    <property type="entry name" value="Put_Phosphate_transp_reg"/>
</dbReference>
<sequence>MSKFNLLAYILPPEEKVFYTLFEESAQVCHDVADLYREIVTTSMTEDYAINAKRLKHKSNDLLKETLHQLNVTLITPIDREDIQAIASLLNKITKRIVKASLNLKVYRLENFTENMKKQAATLYQATEELKIIIHNFKKSSSIKEMTETNLKMKEIESHGDEIHYHAIDELFSGKYDALTVIKLRDIHKDIENALDACFSVSDAVVNVVLKQS</sequence>
<dbReference type="Proteomes" id="UP000886748">
    <property type="component" value="Unassembled WGS sequence"/>
</dbReference>
<evidence type="ECO:0000256" key="1">
    <source>
        <dbReference type="ARBA" id="ARBA00008591"/>
    </source>
</evidence>
<comment type="caution">
    <text evidence="2">The sequence shown here is derived from an EMBL/GenBank/DDBJ whole genome shotgun (WGS) entry which is preliminary data.</text>
</comment>
<dbReference type="EMBL" id="DVOD01000043">
    <property type="protein sequence ID" value="HIU92605.1"/>
    <property type="molecule type" value="Genomic_DNA"/>
</dbReference>